<dbReference type="AlphaFoldDB" id="A0A0M3I3C1"/>
<dbReference type="WBParaSite" id="ALUE_0001111901-mRNA-1">
    <property type="protein sequence ID" value="ALUE_0001111901-mRNA-1"/>
    <property type="gene ID" value="ALUE_0001111901"/>
</dbReference>
<feature type="compositionally biased region" description="Basic and acidic residues" evidence="1">
    <location>
        <begin position="95"/>
        <end position="118"/>
    </location>
</feature>
<keyword evidence="2" id="KW-1185">Reference proteome</keyword>
<feature type="compositionally biased region" description="Basic residues" evidence="1">
    <location>
        <begin position="356"/>
        <end position="365"/>
    </location>
</feature>
<dbReference type="Proteomes" id="UP000036681">
    <property type="component" value="Unplaced"/>
</dbReference>
<feature type="compositionally biased region" description="Basic and acidic residues" evidence="1">
    <location>
        <begin position="713"/>
        <end position="722"/>
    </location>
</feature>
<feature type="compositionally biased region" description="Basic and acidic residues" evidence="1">
    <location>
        <begin position="1"/>
        <end position="28"/>
    </location>
</feature>
<feature type="region of interest" description="Disordered" evidence="1">
    <location>
        <begin position="1"/>
        <end position="60"/>
    </location>
</feature>
<evidence type="ECO:0000256" key="1">
    <source>
        <dbReference type="SAM" id="MobiDB-lite"/>
    </source>
</evidence>
<feature type="compositionally biased region" description="Polar residues" evidence="1">
    <location>
        <begin position="753"/>
        <end position="766"/>
    </location>
</feature>
<reference evidence="3" key="1">
    <citation type="submission" date="2016-05" db="UniProtKB">
        <authorList>
            <consortium name="WormBaseParasite"/>
        </authorList>
    </citation>
    <scope>IDENTIFICATION</scope>
</reference>
<feature type="compositionally biased region" description="Basic and acidic residues" evidence="1">
    <location>
        <begin position="740"/>
        <end position="752"/>
    </location>
</feature>
<organism evidence="2 3">
    <name type="scientific">Ascaris lumbricoides</name>
    <name type="common">Giant roundworm</name>
    <dbReference type="NCBI Taxonomy" id="6252"/>
    <lineage>
        <taxon>Eukaryota</taxon>
        <taxon>Metazoa</taxon>
        <taxon>Ecdysozoa</taxon>
        <taxon>Nematoda</taxon>
        <taxon>Chromadorea</taxon>
        <taxon>Rhabditida</taxon>
        <taxon>Spirurina</taxon>
        <taxon>Ascaridomorpha</taxon>
        <taxon>Ascaridoidea</taxon>
        <taxon>Ascarididae</taxon>
        <taxon>Ascaris</taxon>
    </lineage>
</organism>
<accession>A0A0M3I3C1</accession>
<evidence type="ECO:0000313" key="3">
    <source>
        <dbReference type="WBParaSite" id="ALUE_0001111901-mRNA-1"/>
    </source>
</evidence>
<feature type="region of interest" description="Disordered" evidence="1">
    <location>
        <begin position="154"/>
        <end position="238"/>
    </location>
</feature>
<feature type="region of interest" description="Disordered" evidence="1">
    <location>
        <begin position="92"/>
        <end position="118"/>
    </location>
</feature>
<feature type="compositionally biased region" description="Polar residues" evidence="1">
    <location>
        <begin position="46"/>
        <end position="55"/>
    </location>
</feature>
<feature type="compositionally biased region" description="Basic and acidic residues" evidence="1">
    <location>
        <begin position="198"/>
        <end position="238"/>
    </location>
</feature>
<sequence length="790" mass="88076">MPKEIIKQPKHMLEGNKSERYQHQKIREQSTITDDGGTDYEEESSSDSGRSTTFLETKRGSSMIATKLPLTDEPSTYIDSAMRKQTIKMASAAKTEGRKISVREAKQGHKISIKEGKKEYEGEHLNRYQRTKPTFTKDELLMKSNEEVRILKAEGVAKKSKSLRSTGESAMQSENSSDRKVKSGKEHGPTRAHMFGISKEKKSGMEKAPPLKERCEGEQQRAKKPLEENNKRGRKLKDGACVKIDKSVIRDAEQDKKVLSTPSEAGGIRKKEKKRYAEKPNFRQLQTIHATEEQGPNICGGGRSHQMLRGKCEVENTQESPPAKSLPEGRSIAALSSLGTCLKLFYNFSNFMLSRERRRSWRKSNRQQGIRASDLRESLKIIQSNPDVEKPHVPMSSITPDPTVGSEEESAVDHDSSGCSLPPPPNNTSEDSVQQVQAVCECNSDTDTDEGNFTSAEVVQKKVIATALPNEYMKLEAHEKMSNGTQAKAAQEKVAAAVLSEECLKHETLESPNLREEWCFNNGVFTSTESKECPLLSENMKPHDEGFAGGIGAGFEQPFTTPPDISKSQTAGSIASESQLYSSRNDVLSAQKSDSVSPYLLEVDYETLVLSVPACKTLELIQKHDLFRNTLTDSENELVRSFFSGKCDLNRMVEHALFRALDIAMTRVQEIDPGEDVMQFISNRNTAANLMFDAMKARKDYLPSYWISESNESESRTKHEEAQVLGSTQSDGEPSAAHQTLKDECENERNDENTGSASKSEQNNGGSRPHKSDRRKPSFVEEFSLLPPNV</sequence>
<feature type="region of interest" description="Disordered" evidence="1">
    <location>
        <begin position="710"/>
        <end position="790"/>
    </location>
</feature>
<protein>
    <submittedName>
        <fullName evidence="3">ATPase family AAA domain-containing protein 5</fullName>
    </submittedName>
</protein>
<name>A0A0M3I3C1_ASCLU</name>
<evidence type="ECO:0000313" key="2">
    <source>
        <dbReference type="Proteomes" id="UP000036681"/>
    </source>
</evidence>
<feature type="compositionally biased region" description="Acidic residues" evidence="1">
    <location>
        <begin position="36"/>
        <end position="45"/>
    </location>
</feature>
<proteinExistence type="predicted"/>
<feature type="region of interest" description="Disordered" evidence="1">
    <location>
        <begin position="356"/>
        <end position="433"/>
    </location>
</feature>
<feature type="compositionally biased region" description="Basic and acidic residues" evidence="1">
    <location>
        <begin position="176"/>
        <end position="189"/>
    </location>
</feature>
<feature type="compositionally biased region" description="Polar residues" evidence="1">
    <location>
        <begin position="163"/>
        <end position="175"/>
    </location>
</feature>